<dbReference type="AlphaFoldDB" id="A0A369W313"/>
<feature type="DNA-binding region" description="H-T-H motif" evidence="4">
    <location>
        <begin position="29"/>
        <end position="48"/>
    </location>
</feature>
<dbReference type="PROSITE" id="PS50977">
    <property type="entry name" value="HTH_TETR_2"/>
    <property type="match status" value="1"/>
</dbReference>
<evidence type="ECO:0000256" key="1">
    <source>
        <dbReference type="ARBA" id="ARBA00023015"/>
    </source>
</evidence>
<gene>
    <name evidence="6" type="ORF">DVH29_15050</name>
</gene>
<keyword evidence="7" id="KW-1185">Reference proteome</keyword>
<comment type="caution">
    <text evidence="6">The sequence shown here is derived from an EMBL/GenBank/DDBJ whole genome shotgun (WGS) entry which is preliminary data.</text>
</comment>
<dbReference type="InterPro" id="IPR009057">
    <property type="entry name" value="Homeodomain-like_sf"/>
</dbReference>
<keyword evidence="2 4" id="KW-0238">DNA-binding</keyword>
<sequence length="188" mass="20291">MPRQKSRPDSEILESALALMHERGPEGLTFASLAERTGLSAATLVQRFGSKPAMVKAALTQSWDRLLEATEAAIATVDKSPKGAVELLVALSADYGAIDSYADGLLILREDLRDPDLRARGKAWGDRLSAALGECLAGADHPNPTLGRLMASHWQGTLLWWSFDPTVDVSTFVEESLSSFLGVLRQGE</sequence>
<dbReference type="InterPro" id="IPR001647">
    <property type="entry name" value="HTH_TetR"/>
</dbReference>
<keyword evidence="1" id="KW-0805">Transcription regulation</keyword>
<evidence type="ECO:0000256" key="2">
    <source>
        <dbReference type="ARBA" id="ARBA00023125"/>
    </source>
</evidence>
<dbReference type="PRINTS" id="PR00455">
    <property type="entry name" value="HTHTETR"/>
</dbReference>
<dbReference type="PANTHER" id="PTHR47506:SF1">
    <property type="entry name" value="HTH-TYPE TRANSCRIPTIONAL REGULATOR YJDC"/>
    <property type="match status" value="1"/>
</dbReference>
<protein>
    <submittedName>
        <fullName evidence="6">TetR/AcrR family transcriptional regulator</fullName>
    </submittedName>
</protein>
<dbReference type="Pfam" id="PF00440">
    <property type="entry name" value="TetR_N"/>
    <property type="match status" value="1"/>
</dbReference>
<evidence type="ECO:0000256" key="3">
    <source>
        <dbReference type="ARBA" id="ARBA00023163"/>
    </source>
</evidence>
<evidence type="ECO:0000313" key="6">
    <source>
        <dbReference type="EMBL" id="RDE07750.1"/>
    </source>
</evidence>
<name>A0A369W313_9HYPH</name>
<evidence type="ECO:0000259" key="5">
    <source>
        <dbReference type="PROSITE" id="PS50977"/>
    </source>
</evidence>
<dbReference type="EMBL" id="QQNH01000037">
    <property type="protein sequence ID" value="RDE07750.1"/>
    <property type="molecule type" value="Genomic_DNA"/>
</dbReference>
<dbReference type="Proteomes" id="UP000253759">
    <property type="component" value="Unassembled WGS sequence"/>
</dbReference>
<organism evidence="6 7">
    <name type="scientific">Pelagibacterium lacus</name>
    <dbReference type="NCBI Taxonomy" id="2282655"/>
    <lineage>
        <taxon>Bacteria</taxon>
        <taxon>Pseudomonadati</taxon>
        <taxon>Pseudomonadota</taxon>
        <taxon>Alphaproteobacteria</taxon>
        <taxon>Hyphomicrobiales</taxon>
        <taxon>Devosiaceae</taxon>
        <taxon>Pelagibacterium</taxon>
    </lineage>
</organism>
<dbReference type="PANTHER" id="PTHR47506">
    <property type="entry name" value="TRANSCRIPTIONAL REGULATORY PROTEIN"/>
    <property type="match status" value="1"/>
</dbReference>
<dbReference type="SUPFAM" id="SSF46689">
    <property type="entry name" value="Homeodomain-like"/>
    <property type="match status" value="1"/>
</dbReference>
<reference evidence="7" key="1">
    <citation type="submission" date="2018-07" db="EMBL/GenBank/DDBJ databases">
        <authorList>
            <person name="Liu B.-T."/>
            <person name="Du Z."/>
        </authorList>
    </citation>
    <scope>NUCLEOTIDE SEQUENCE [LARGE SCALE GENOMIC DNA]</scope>
    <source>
        <strain evidence="7">XYN52</strain>
    </source>
</reference>
<dbReference type="OrthoDB" id="6973663at2"/>
<evidence type="ECO:0000313" key="7">
    <source>
        <dbReference type="Proteomes" id="UP000253759"/>
    </source>
</evidence>
<dbReference type="Gene3D" id="1.10.357.10">
    <property type="entry name" value="Tetracycline Repressor, domain 2"/>
    <property type="match status" value="1"/>
</dbReference>
<keyword evidence="3" id="KW-0804">Transcription</keyword>
<accession>A0A369W313</accession>
<proteinExistence type="predicted"/>
<feature type="domain" description="HTH tetR-type" evidence="5">
    <location>
        <begin position="6"/>
        <end position="66"/>
    </location>
</feature>
<dbReference type="GO" id="GO:0003677">
    <property type="term" value="F:DNA binding"/>
    <property type="evidence" value="ECO:0007669"/>
    <property type="project" value="UniProtKB-UniRule"/>
</dbReference>
<evidence type="ECO:0000256" key="4">
    <source>
        <dbReference type="PROSITE-ProRule" id="PRU00335"/>
    </source>
</evidence>